<reference evidence="22" key="1">
    <citation type="journal article" date="2014" name="Int. J. Syst. Evol. Microbiol.">
        <title>Complete genome sequence of Corynebacterium casei LMG S-19264T (=DSM 44701T), isolated from a smear-ripened cheese.</title>
        <authorList>
            <consortium name="US DOE Joint Genome Institute (JGI-PGF)"/>
            <person name="Walter F."/>
            <person name="Albersmeier A."/>
            <person name="Kalinowski J."/>
            <person name="Ruckert C."/>
        </authorList>
    </citation>
    <scope>NUCLEOTIDE SEQUENCE</scope>
    <source>
        <strain evidence="22">CGMCC 1.15758</strain>
    </source>
</reference>
<dbReference type="PANTHER" id="PTHR42743:SF11">
    <property type="entry name" value="AMINODEOXYCHORISMATE LYASE"/>
    <property type="match status" value="1"/>
</dbReference>
<evidence type="ECO:0000313" key="23">
    <source>
        <dbReference type="Proteomes" id="UP000636949"/>
    </source>
</evidence>
<comment type="function">
    <text evidence="2 21">Acts on leucine, isoleucine and valine.</text>
</comment>
<dbReference type="InterPro" id="IPR050571">
    <property type="entry name" value="Class-IV_PLP-Dep_Aminotrnsfr"/>
</dbReference>
<evidence type="ECO:0000256" key="17">
    <source>
        <dbReference type="ARBA" id="ARBA00049529"/>
    </source>
</evidence>
<evidence type="ECO:0000256" key="4">
    <source>
        <dbReference type="ARBA" id="ARBA00004931"/>
    </source>
</evidence>
<dbReference type="InterPro" id="IPR018300">
    <property type="entry name" value="Aminotrans_IV_CS"/>
</dbReference>
<dbReference type="GO" id="GO:0009098">
    <property type="term" value="P:L-leucine biosynthetic process"/>
    <property type="evidence" value="ECO:0007669"/>
    <property type="project" value="UniProtKB-UniPathway"/>
</dbReference>
<dbReference type="PROSITE" id="PS00770">
    <property type="entry name" value="AA_TRANSFER_CLASS_4"/>
    <property type="match status" value="1"/>
</dbReference>
<dbReference type="NCBIfam" id="TIGR01122">
    <property type="entry name" value="ilvE_I"/>
    <property type="match status" value="1"/>
</dbReference>
<dbReference type="FunFam" id="3.20.10.10:FF:000002">
    <property type="entry name" value="D-alanine aminotransferase"/>
    <property type="match status" value="1"/>
</dbReference>
<evidence type="ECO:0000256" key="16">
    <source>
        <dbReference type="ARBA" id="ARBA00049229"/>
    </source>
</evidence>
<dbReference type="Proteomes" id="UP000636949">
    <property type="component" value="Unassembled WGS sequence"/>
</dbReference>
<keyword evidence="11" id="KW-0289">Folate biosynthesis</keyword>
<comment type="function">
    <text evidence="18">Involved in the biosynthesis of p-aminobenzoate (PABA), a precursor of tetrahydrofolate. Converts 4-amino-4-deoxychorismate into 4-aminobenzoate (PABA) and pyruvate.</text>
</comment>
<dbReference type="UniPathway" id="UPA00049">
    <property type="reaction ID" value="UER00062"/>
</dbReference>
<keyword evidence="23" id="KW-1185">Reference proteome</keyword>
<dbReference type="UniPathway" id="UPA00048">
    <property type="reaction ID" value="UER00073"/>
</dbReference>
<evidence type="ECO:0000256" key="8">
    <source>
        <dbReference type="ARBA" id="ARBA00022605"/>
    </source>
</evidence>
<protein>
    <recommendedName>
        <fullName evidence="21">Branched-chain-amino-acid aminotransferase</fullName>
        <shortName evidence="21">BCAT</shortName>
        <ecNumber evidence="21">2.6.1.42</ecNumber>
    </recommendedName>
</protein>
<keyword evidence="7 21" id="KW-0032">Aminotransferase</keyword>
<evidence type="ECO:0000256" key="18">
    <source>
        <dbReference type="ARBA" id="ARBA00054027"/>
    </source>
</evidence>
<evidence type="ECO:0000256" key="21">
    <source>
        <dbReference type="RuleBase" id="RU364094"/>
    </source>
</evidence>
<comment type="pathway">
    <text evidence="3 21">Amino-acid biosynthesis; L-isoleucine biosynthesis; L-isoleucine from 2-oxobutanoate: step 4/4.</text>
</comment>
<evidence type="ECO:0000256" key="19">
    <source>
        <dbReference type="RuleBase" id="RU004106"/>
    </source>
</evidence>
<dbReference type="RefSeq" id="WP_117003236.1">
    <property type="nucleotide sequence ID" value="NZ_BMJS01000023.1"/>
</dbReference>
<comment type="catalytic activity">
    <reaction evidence="17">
        <text>4-amino-4-deoxychorismate = 4-aminobenzoate + pyruvate + H(+)</text>
        <dbReference type="Rhea" id="RHEA:16201"/>
        <dbReference type="ChEBI" id="CHEBI:15361"/>
        <dbReference type="ChEBI" id="CHEBI:15378"/>
        <dbReference type="ChEBI" id="CHEBI:17836"/>
        <dbReference type="ChEBI" id="CHEBI:58406"/>
        <dbReference type="EC" id="4.1.3.38"/>
    </reaction>
</comment>
<sequence>MSEQVYIWQNGQFIEKEKAVVSVMTHALHYGSAVFEGIRAYKTPKGTAILKLKEHMQRFDYSMRALGMNPPFSVDQMCQAVIDTVKKSGLESCYIRPLAFYGDKQSVGVLPKPDHPIEVIVWCLPMGRYLAAESVDVMVSKYIRIHPQSTICDAKISGHYVNSMLASMQIRGTDYHESLLLDADGNVAEGAAQNIFYVKNNEIFTTPLGTILDGITRRMIIQIAKEQGYTVHEQYFKVEDIINADEAFFSGTAAEITPIRSIDDKKIAGHGEIGRVTKHIKQCFSEITQGMKASDALTYV</sequence>
<keyword evidence="10 20" id="KW-0663">Pyridoxal phosphate</keyword>
<evidence type="ECO:0000256" key="7">
    <source>
        <dbReference type="ARBA" id="ARBA00022576"/>
    </source>
</evidence>
<dbReference type="Pfam" id="PF01063">
    <property type="entry name" value="Aminotran_4"/>
    <property type="match status" value="1"/>
</dbReference>
<keyword evidence="9 21" id="KW-0808">Transferase</keyword>
<dbReference type="GO" id="GO:0009097">
    <property type="term" value="P:isoleucine biosynthetic process"/>
    <property type="evidence" value="ECO:0007669"/>
    <property type="project" value="UniProtKB-UniPathway"/>
</dbReference>
<dbReference type="EMBL" id="BMJS01000023">
    <property type="protein sequence ID" value="GGG01808.1"/>
    <property type="molecule type" value="Genomic_DNA"/>
</dbReference>
<dbReference type="GO" id="GO:0009099">
    <property type="term" value="P:L-valine biosynthetic process"/>
    <property type="evidence" value="ECO:0007669"/>
    <property type="project" value="UniProtKB-UniPathway"/>
</dbReference>
<dbReference type="Gene3D" id="3.30.470.10">
    <property type="match status" value="1"/>
</dbReference>
<dbReference type="InterPro" id="IPR005785">
    <property type="entry name" value="B_amino_transI"/>
</dbReference>
<evidence type="ECO:0000256" key="1">
    <source>
        <dbReference type="ARBA" id="ARBA00001933"/>
    </source>
</evidence>
<dbReference type="SUPFAM" id="SSF56752">
    <property type="entry name" value="D-aminoacid aminotransferase-like PLP-dependent enzymes"/>
    <property type="match status" value="1"/>
</dbReference>
<evidence type="ECO:0000256" key="3">
    <source>
        <dbReference type="ARBA" id="ARBA00004824"/>
    </source>
</evidence>
<evidence type="ECO:0000256" key="12">
    <source>
        <dbReference type="ARBA" id="ARBA00023304"/>
    </source>
</evidence>
<dbReference type="GO" id="GO:0008696">
    <property type="term" value="F:4-amino-4-deoxychorismate lyase activity"/>
    <property type="evidence" value="ECO:0007669"/>
    <property type="project" value="UniProtKB-EC"/>
</dbReference>
<evidence type="ECO:0000256" key="10">
    <source>
        <dbReference type="ARBA" id="ARBA00022898"/>
    </source>
</evidence>
<dbReference type="InterPro" id="IPR001544">
    <property type="entry name" value="Aminotrans_IV"/>
</dbReference>
<reference evidence="22" key="2">
    <citation type="submission" date="2020-09" db="EMBL/GenBank/DDBJ databases">
        <authorList>
            <person name="Sun Q."/>
            <person name="Zhou Y."/>
        </authorList>
    </citation>
    <scope>NUCLEOTIDE SEQUENCE</scope>
    <source>
        <strain evidence="22">CGMCC 1.15758</strain>
    </source>
</reference>
<comment type="pathway">
    <text evidence="13">Cofactor biosynthesis; tetrahydrofolate biosynthesis; 4-aminobenzoate from chorismate: step 2/2.</text>
</comment>
<organism evidence="22 23">
    <name type="scientific">Cysteiniphilum litorale</name>
    <dbReference type="NCBI Taxonomy" id="2056700"/>
    <lineage>
        <taxon>Bacteria</taxon>
        <taxon>Pseudomonadati</taxon>
        <taxon>Pseudomonadota</taxon>
        <taxon>Gammaproteobacteria</taxon>
        <taxon>Thiotrichales</taxon>
        <taxon>Fastidiosibacteraceae</taxon>
        <taxon>Cysteiniphilum</taxon>
    </lineage>
</organism>
<dbReference type="GO" id="GO:0004084">
    <property type="term" value="F:branched-chain-amino-acid transaminase activity"/>
    <property type="evidence" value="ECO:0007669"/>
    <property type="project" value="UniProtKB-EC"/>
</dbReference>
<comment type="catalytic activity">
    <reaction evidence="15 21">
        <text>L-isoleucine + 2-oxoglutarate = (S)-3-methyl-2-oxopentanoate + L-glutamate</text>
        <dbReference type="Rhea" id="RHEA:24801"/>
        <dbReference type="ChEBI" id="CHEBI:16810"/>
        <dbReference type="ChEBI" id="CHEBI:29985"/>
        <dbReference type="ChEBI" id="CHEBI:35146"/>
        <dbReference type="ChEBI" id="CHEBI:58045"/>
        <dbReference type="EC" id="2.6.1.42"/>
    </reaction>
</comment>
<proteinExistence type="inferred from homology"/>
<keyword evidence="12 21" id="KW-0100">Branched-chain amino acid biosynthesis</keyword>
<keyword evidence="8 21" id="KW-0028">Amino-acid biosynthesis</keyword>
<dbReference type="InterPro" id="IPR036038">
    <property type="entry name" value="Aminotransferase-like"/>
</dbReference>
<comment type="pathway">
    <text evidence="5 21">Amino-acid biosynthesis; L-leucine biosynthesis; L-leucine from 3-methyl-2-oxobutanoate: step 4/4.</text>
</comment>
<dbReference type="NCBIfam" id="NF005146">
    <property type="entry name" value="PRK06606.1"/>
    <property type="match status" value="1"/>
</dbReference>
<evidence type="ECO:0000256" key="2">
    <source>
        <dbReference type="ARBA" id="ARBA00003109"/>
    </source>
</evidence>
<dbReference type="Gene3D" id="3.20.10.10">
    <property type="entry name" value="D-amino Acid Aminotransferase, subunit A, domain 2"/>
    <property type="match status" value="1"/>
</dbReference>
<evidence type="ECO:0000313" key="22">
    <source>
        <dbReference type="EMBL" id="GGG01808.1"/>
    </source>
</evidence>
<dbReference type="PANTHER" id="PTHR42743">
    <property type="entry name" value="AMINO-ACID AMINOTRANSFERASE"/>
    <property type="match status" value="1"/>
</dbReference>
<evidence type="ECO:0000256" key="14">
    <source>
        <dbReference type="ARBA" id="ARBA00048212"/>
    </source>
</evidence>
<gene>
    <name evidence="21 22" type="primary">ilvE</name>
    <name evidence="22" type="ORF">GCM10010995_19110</name>
</gene>
<dbReference type="InterPro" id="IPR043132">
    <property type="entry name" value="BCAT-like_C"/>
</dbReference>
<dbReference type="EC" id="2.6.1.42" evidence="21"/>
<comment type="pathway">
    <text evidence="4 21">Amino-acid biosynthesis; L-valine biosynthesis; L-valine from pyruvate: step 4/4.</text>
</comment>
<dbReference type="InterPro" id="IPR043131">
    <property type="entry name" value="BCAT-like_N"/>
</dbReference>
<evidence type="ECO:0000256" key="9">
    <source>
        <dbReference type="ARBA" id="ARBA00022679"/>
    </source>
</evidence>
<dbReference type="GO" id="GO:0046656">
    <property type="term" value="P:folic acid biosynthetic process"/>
    <property type="evidence" value="ECO:0007669"/>
    <property type="project" value="UniProtKB-KW"/>
</dbReference>
<comment type="catalytic activity">
    <reaction evidence="14 21">
        <text>L-valine + 2-oxoglutarate = 3-methyl-2-oxobutanoate + L-glutamate</text>
        <dbReference type="Rhea" id="RHEA:24813"/>
        <dbReference type="ChEBI" id="CHEBI:11851"/>
        <dbReference type="ChEBI" id="CHEBI:16810"/>
        <dbReference type="ChEBI" id="CHEBI:29985"/>
        <dbReference type="ChEBI" id="CHEBI:57762"/>
        <dbReference type="EC" id="2.6.1.42"/>
    </reaction>
</comment>
<accession>A0A8J3E9J4</accession>
<evidence type="ECO:0000256" key="5">
    <source>
        <dbReference type="ARBA" id="ARBA00005072"/>
    </source>
</evidence>
<dbReference type="UniPathway" id="UPA00047">
    <property type="reaction ID" value="UER00058"/>
</dbReference>
<comment type="catalytic activity">
    <reaction evidence="16 21">
        <text>L-leucine + 2-oxoglutarate = 4-methyl-2-oxopentanoate + L-glutamate</text>
        <dbReference type="Rhea" id="RHEA:18321"/>
        <dbReference type="ChEBI" id="CHEBI:16810"/>
        <dbReference type="ChEBI" id="CHEBI:17865"/>
        <dbReference type="ChEBI" id="CHEBI:29985"/>
        <dbReference type="ChEBI" id="CHEBI:57427"/>
        <dbReference type="EC" id="2.6.1.42"/>
    </reaction>
</comment>
<dbReference type="OrthoDB" id="21319at2"/>
<comment type="cofactor">
    <cofactor evidence="1 20">
        <name>pyridoxal 5'-phosphate</name>
        <dbReference type="ChEBI" id="CHEBI:597326"/>
    </cofactor>
</comment>
<name>A0A8J3E9J4_9GAMM</name>
<dbReference type="AlphaFoldDB" id="A0A8J3E9J4"/>
<comment type="caution">
    <text evidence="22">The sequence shown here is derived from an EMBL/GenBank/DDBJ whole genome shotgun (WGS) entry which is preliminary data.</text>
</comment>
<evidence type="ECO:0000256" key="6">
    <source>
        <dbReference type="ARBA" id="ARBA00009320"/>
    </source>
</evidence>
<comment type="similarity">
    <text evidence="6 19">Belongs to the class-IV pyridoxal-phosphate-dependent aminotransferase family.</text>
</comment>
<evidence type="ECO:0000256" key="20">
    <source>
        <dbReference type="RuleBase" id="RU004516"/>
    </source>
</evidence>
<evidence type="ECO:0000256" key="13">
    <source>
        <dbReference type="ARBA" id="ARBA00035633"/>
    </source>
</evidence>
<evidence type="ECO:0000256" key="15">
    <source>
        <dbReference type="ARBA" id="ARBA00048798"/>
    </source>
</evidence>
<evidence type="ECO:0000256" key="11">
    <source>
        <dbReference type="ARBA" id="ARBA00022909"/>
    </source>
</evidence>